<evidence type="ECO:0000256" key="3">
    <source>
        <dbReference type="ARBA" id="ARBA00022741"/>
    </source>
</evidence>
<dbReference type="Proteomes" id="UP000749559">
    <property type="component" value="Unassembled WGS sequence"/>
</dbReference>
<sequence>LLHRDLAARNVLLSAKKVCKISDFGLSRNVGDSGVYYRMCEDRLPIRWMSPEALFNNTYTTKNDVWAFGITLWEILTFGSTPYPHMNSKGVLDMVKSGKVMDRPQHCKLELYTVMTECWKQDAGTRPSFCDLVSKMEEMFQQETPYMNMSAFNAHLYVNINPENLDEKL</sequence>
<keyword evidence="5" id="KW-0067">ATP-binding</keyword>
<dbReference type="SUPFAM" id="SSF56112">
    <property type="entry name" value="Protein kinase-like (PK-like)"/>
    <property type="match status" value="1"/>
</dbReference>
<evidence type="ECO:0000256" key="1">
    <source>
        <dbReference type="ARBA" id="ARBA00004308"/>
    </source>
</evidence>
<dbReference type="FunFam" id="1.10.510.10:FF:001512">
    <property type="entry name" value="Receptor tyrosine-protein kinase erbB-2"/>
    <property type="match status" value="1"/>
</dbReference>
<keyword evidence="9" id="KW-1185">Reference proteome</keyword>
<name>A0A8J1TME5_OWEFU</name>
<comment type="subcellular location">
    <subcellularLocation>
        <location evidence="1">Endomembrane system</location>
    </subcellularLocation>
</comment>
<dbReference type="InterPro" id="IPR000719">
    <property type="entry name" value="Prot_kinase_dom"/>
</dbReference>
<accession>A0A8J1TME5</accession>
<dbReference type="EMBL" id="CAIIXF020000012">
    <property type="protein sequence ID" value="CAH1802065.1"/>
    <property type="molecule type" value="Genomic_DNA"/>
</dbReference>
<evidence type="ECO:0000256" key="7">
    <source>
        <dbReference type="ARBA" id="ARBA00023137"/>
    </source>
</evidence>
<keyword evidence="2" id="KW-0808">Transferase</keyword>
<comment type="caution">
    <text evidence="8">The sequence shown here is derived from an EMBL/GenBank/DDBJ whole genome shotgun (WGS) entry which is preliminary data.</text>
</comment>
<dbReference type="GO" id="GO:0004714">
    <property type="term" value="F:transmembrane receptor protein tyrosine kinase activity"/>
    <property type="evidence" value="ECO:0007669"/>
    <property type="project" value="TreeGrafter"/>
</dbReference>
<dbReference type="PROSITE" id="PS50011">
    <property type="entry name" value="PROTEIN_KINASE_DOM"/>
    <property type="match status" value="1"/>
</dbReference>
<dbReference type="InterPro" id="IPR001245">
    <property type="entry name" value="Ser-Thr/Tyr_kinase_cat_dom"/>
</dbReference>
<dbReference type="OrthoDB" id="98077at2759"/>
<dbReference type="PRINTS" id="PR00109">
    <property type="entry name" value="TYRKINASE"/>
</dbReference>
<dbReference type="InterPro" id="IPR011009">
    <property type="entry name" value="Kinase-like_dom_sf"/>
</dbReference>
<protein>
    <submittedName>
        <fullName evidence="8">Uncharacterized protein</fullName>
    </submittedName>
</protein>
<dbReference type="GO" id="GO:0007169">
    <property type="term" value="P:cell surface receptor protein tyrosine kinase signaling pathway"/>
    <property type="evidence" value="ECO:0007669"/>
    <property type="project" value="TreeGrafter"/>
</dbReference>
<evidence type="ECO:0000313" key="8">
    <source>
        <dbReference type="EMBL" id="CAH1802065.1"/>
    </source>
</evidence>
<organism evidence="8 9">
    <name type="scientific">Owenia fusiformis</name>
    <name type="common">Polychaete worm</name>
    <dbReference type="NCBI Taxonomy" id="6347"/>
    <lineage>
        <taxon>Eukaryota</taxon>
        <taxon>Metazoa</taxon>
        <taxon>Spiralia</taxon>
        <taxon>Lophotrochozoa</taxon>
        <taxon>Annelida</taxon>
        <taxon>Polychaeta</taxon>
        <taxon>Sedentaria</taxon>
        <taxon>Canalipalpata</taxon>
        <taxon>Sabellida</taxon>
        <taxon>Oweniida</taxon>
        <taxon>Oweniidae</taxon>
        <taxon>Owenia</taxon>
    </lineage>
</organism>
<dbReference type="Gene3D" id="1.10.510.10">
    <property type="entry name" value="Transferase(Phosphotransferase) domain 1"/>
    <property type="match status" value="1"/>
</dbReference>
<dbReference type="PANTHER" id="PTHR24416:SF617">
    <property type="entry name" value="RET ONCOGENE, ISOFORM A"/>
    <property type="match status" value="1"/>
</dbReference>
<dbReference type="PANTHER" id="PTHR24416">
    <property type="entry name" value="TYROSINE-PROTEIN KINASE RECEPTOR"/>
    <property type="match status" value="1"/>
</dbReference>
<evidence type="ECO:0000256" key="6">
    <source>
        <dbReference type="ARBA" id="ARBA00023136"/>
    </source>
</evidence>
<evidence type="ECO:0000256" key="5">
    <source>
        <dbReference type="ARBA" id="ARBA00022840"/>
    </source>
</evidence>
<dbReference type="GO" id="GO:0043235">
    <property type="term" value="C:receptor complex"/>
    <property type="evidence" value="ECO:0007669"/>
    <property type="project" value="TreeGrafter"/>
</dbReference>
<dbReference type="PROSITE" id="PS00109">
    <property type="entry name" value="PROTEIN_KINASE_TYR"/>
    <property type="match status" value="1"/>
</dbReference>
<dbReference type="GO" id="GO:0012505">
    <property type="term" value="C:endomembrane system"/>
    <property type="evidence" value="ECO:0007669"/>
    <property type="project" value="UniProtKB-SubCell"/>
</dbReference>
<dbReference type="Pfam" id="PF07714">
    <property type="entry name" value="PK_Tyr_Ser-Thr"/>
    <property type="match status" value="1"/>
</dbReference>
<keyword evidence="7" id="KW-0829">Tyrosine-protein kinase</keyword>
<keyword evidence="4" id="KW-0418">Kinase</keyword>
<evidence type="ECO:0000256" key="2">
    <source>
        <dbReference type="ARBA" id="ARBA00022679"/>
    </source>
</evidence>
<gene>
    <name evidence="8" type="ORF">OFUS_LOCUS25783</name>
</gene>
<dbReference type="SMART" id="SM00219">
    <property type="entry name" value="TyrKc"/>
    <property type="match status" value="1"/>
</dbReference>
<proteinExistence type="predicted"/>
<dbReference type="GO" id="GO:0050793">
    <property type="term" value="P:regulation of developmental process"/>
    <property type="evidence" value="ECO:0007669"/>
    <property type="project" value="UniProtKB-ARBA"/>
</dbReference>
<dbReference type="GO" id="GO:0005886">
    <property type="term" value="C:plasma membrane"/>
    <property type="evidence" value="ECO:0007669"/>
    <property type="project" value="TreeGrafter"/>
</dbReference>
<dbReference type="InterPro" id="IPR020635">
    <property type="entry name" value="Tyr_kinase_cat_dom"/>
</dbReference>
<keyword evidence="3" id="KW-0547">Nucleotide-binding</keyword>
<dbReference type="GO" id="GO:0005524">
    <property type="term" value="F:ATP binding"/>
    <property type="evidence" value="ECO:0007669"/>
    <property type="project" value="UniProtKB-KW"/>
</dbReference>
<feature type="non-terminal residue" evidence="8">
    <location>
        <position position="169"/>
    </location>
</feature>
<evidence type="ECO:0000313" key="9">
    <source>
        <dbReference type="Proteomes" id="UP000749559"/>
    </source>
</evidence>
<keyword evidence="6" id="KW-0472">Membrane</keyword>
<dbReference type="GO" id="GO:0048468">
    <property type="term" value="P:cell development"/>
    <property type="evidence" value="ECO:0007669"/>
    <property type="project" value="UniProtKB-ARBA"/>
</dbReference>
<evidence type="ECO:0000256" key="4">
    <source>
        <dbReference type="ARBA" id="ARBA00022777"/>
    </source>
</evidence>
<reference evidence="8" key="1">
    <citation type="submission" date="2022-03" db="EMBL/GenBank/DDBJ databases">
        <authorList>
            <person name="Martin C."/>
        </authorList>
    </citation>
    <scope>NUCLEOTIDE SEQUENCE</scope>
</reference>
<dbReference type="InterPro" id="IPR050122">
    <property type="entry name" value="RTK"/>
</dbReference>
<dbReference type="GO" id="GO:0030182">
    <property type="term" value="P:neuron differentiation"/>
    <property type="evidence" value="ECO:0007669"/>
    <property type="project" value="UniProtKB-ARBA"/>
</dbReference>
<dbReference type="AlphaFoldDB" id="A0A8J1TME5"/>
<dbReference type="InterPro" id="IPR008266">
    <property type="entry name" value="Tyr_kinase_AS"/>
</dbReference>